<proteinExistence type="predicted"/>
<feature type="domain" description="CAAX prenyl protease 2/Lysostaphin resistance protein A-like" evidence="2">
    <location>
        <begin position="114"/>
        <end position="225"/>
    </location>
</feature>
<protein>
    <recommendedName>
        <fullName evidence="2">CAAX prenyl protease 2/Lysostaphin resistance protein A-like domain-containing protein</fullName>
    </recommendedName>
</protein>
<keyword evidence="1" id="KW-0472">Membrane</keyword>
<feature type="transmembrane region" description="Helical" evidence="1">
    <location>
        <begin position="69"/>
        <end position="92"/>
    </location>
</feature>
<reference evidence="3 4" key="1">
    <citation type="submission" date="2019-08" db="EMBL/GenBank/DDBJ databases">
        <title>Complete genome sequence of Candidatus Uab amorphum.</title>
        <authorList>
            <person name="Shiratori T."/>
            <person name="Suzuki S."/>
            <person name="Kakizawa Y."/>
            <person name="Ishida K."/>
        </authorList>
    </citation>
    <scope>NUCLEOTIDE SEQUENCE [LARGE SCALE GENOMIC DNA]</scope>
    <source>
        <strain evidence="3 4">SRT547</strain>
    </source>
</reference>
<dbReference type="RefSeq" id="WP_151968951.1">
    <property type="nucleotide sequence ID" value="NZ_AP019860.1"/>
</dbReference>
<feature type="transmembrane region" description="Helical" evidence="1">
    <location>
        <begin position="112"/>
        <end position="133"/>
    </location>
</feature>
<dbReference type="GO" id="GO:0004175">
    <property type="term" value="F:endopeptidase activity"/>
    <property type="evidence" value="ECO:0007669"/>
    <property type="project" value="UniProtKB-ARBA"/>
</dbReference>
<dbReference type="Proteomes" id="UP000326354">
    <property type="component" value="Chromosome"/>
</dbReference>
<feature type="transmembrane region" description="Helical" evidence="1">
    <location>
        <begin position="36"/>
        <end position="57"/>
    </location>
</feature>
<dbReference type="OrthoDB" id="158986at2"/>
<accession>A0A5S9INK2</accession>
<evidence type="ECO:0000313" key="4">
    <source>
        <dbReference type="Proteomes" id="UP000326354"/>
    </source>
</evidence>
<dbReference type="AlphaFoldDB" id="A0A5S9INK2"/>
<keyword evidence="1" id="KW-0812">Transmembrane</keyword>
<organism evidence="3 4">
    <name type="scientific">Uabimicrobium amorphum</name>
    <dbReference type="NCBI Taxonomy" id="2596890"/>
    <lineage>
        <taxon>Bacteria</taxon>
        <taxon>Pseudomonadati</taxon>
        <taxon>Planctomycetota</taxon>
        <taxon>Candidatus Uabimicrobiia</taxon>
        <taxon>Candidatus Uabimicrobiales</taxon>
        <taxon>Candidatus Uabimicrobiaceae</taxon>
        <taxon>Candidatus Uabimicrobium</taxon>
    </lineage>
</organism>
<gene>
    <name evidence="3" type="ORF">UABAM_03181</name>
</gene>
<dbReference type="EMBL" id="AP019860">
    <property type="protein sequence ID" value="BBM84820.1"/>
    <property type="molecule type" value="Genomic_DNA"/>
</dbReference>
<name>A0A5S9INK2_UABAM</name>
<keyword evidence="1" id="KW-1133">Transmembrane helix</keyword>
<feature type="transmembrane region" description="Helical" evidence="1">
    <location>
        <begin position="217"/>
        <end position="235"/>
    </location>
</feature>
<dbReference type="InterPro" id="IPR003675">
    <property type="entry name" value="Rce1/LyrA-like_dom"/>
</dbReference>
<evidence type="ECO:0000259" key="2">
    <source>
        <dbReference type="Pfam" id="PF02517"/>
    </source>
</evidence>
<sequence>MNELNLLPQDKTYEQLLAAFCLPYFCYVLANMLSDVVALWMVYLIKIAIVTTVWIAYRKYYSFGKWRWRDIFISLLFTPVLLLLWAIPFYYYLSFTDSFSSQKLSLVTNGEIYWWLRTFASVILVAIFEEIFFRAYLLEYLHQSQQSDKSSIVDKCSSTLEEKPQDLSKIPLNLYSVVGTMIIFTLGHSTAEYISCVLYFTATLLIYKYLRSFAVCIWTHAFTNLGIAILVKYWGMDFLWFG</sequence>
<evidence type="ECO:0000256" key="1">
    <source>
        <dbReference type="SAM" id="Phobius"/>
    </source>
</evidence>
<dbReference type="GO" id="GO:0080120">
    <property type="term" value="P:CAAX-box protein maturation"/>
    <property type="evidence" value="ECO:0007669"/>
    <property type="project" value="UniProtKB-ARBA"/>
</dbReference>
<dbReference type="Pfam" id="PF02517">
    <property type="entry name" value="Rce1-like"/>
    <property type="match status" value="1"/>
</dbReference>
<feature type="transmembrane region" description="Helical" evidence="1">
    <location>
        <begin position="170"/>
        <end position="187"/>
    </location>
</feature>
<dbReference type="KEGG" id="uam:UABAM_03181"/>
<keyword evidence="4" id="KW-1185">Reference proteome</keyword>
<evidence type="ECO:0000313" key="3">
    <source>
        <dbReference type="EMBL" id="BBM84820.1"/>
    </source>
</evidence>